<dbReference type="AlphaFoldDB" id="A0A2J6TNK4"/>
<dbReference type="InParanoid" id="A0A2J6TNK4"/>
<dbReference type="Gene3D" id="1.25.40.20">
    <property type="entry name" value="Ankyrin repeat-containing domain"/>
    <property type="match status" value="1"/>
</dbReference>
<dbReference type="InterPro" id="IPR002110">
    <property type="entry name" value="Ankyrin_rpt"/>
</dbReference>
<name>A0A2J6TNK4_9HELO</name>
<keyword evidence="1" id="KW-0040">ANK repeat</keyword>
<organism evidence="2 3">
    <name type="scientific">Hyaloscypha bicolor E</name>
    <dbReference type="NCBI Taxonomy" id="1095630"/>
    <lineage>
        <taxon>Eukaryota</taxon>
        <taxon>Fungi</taxon>
        <taxon>Dikarya</taxon>
        <taxon>Ascomycota</taxon>
        <taxon>Pezizomycotina</taxon>
        <taxon>Leotiomycetes</taxon>
        <taxon>Helotiales</taxon>
        <taxon>Hyaloscyphaceae</taxon>
        <taxon>Hyaloscypha</taxon>
        <taxon>Hyaloscypha bicolor</taxon>
    </lineage>
</organism>
<evidence type="ECO:0000313" key="2">
    <source>
        <dbReference type="EMBL" id="PMD64603.1"/>
    </source>
</evidence>
<dbReference type="STRING" id="1095630.A0A2J6TNK4"/>
<dbReference type="Pfam" id="PF12796">
    <property type="entry name" value="Ank_2"/>
    <property type="match status" value="1"/>
</dbReference>
<keyword evidence="3" id="KW-1185">Reference proteome</keyword>
<sequence>MQVDYDVPIHTNSETTQETLLTMNSTNVTVEKIFSPSSSADNNGPFRAVDENALIFEFCRGGNLDGVRSLFKRNEGSPWDRDPKGQTPLFVASQCLQLDVAKFLLQEGADPHVRCWNRHE</sequence>
<dbReference type="SUPFAM" id="SSF48403">
    <property type="entry name" value="Ankyrin repeat"/>
    <property type="match status" value="1"/>
</dbReference>
<dbReference type="PROSITE" id="PS50297">
    <property type="entry name" value="ANK_REP_REGION"/>
    <property type="match status" value="1"/>
</dbReference>
<dbReference type="GeneID" id="36590651"/>
<dbReference type="RefSeq" id="XP_024741507.1">
    <property type="nucleotide sequence ID" value="XM_024882574.1"/>
</dbReference>
<dbReference type="Proteomes" id="UP000235371">
    <property type="component" value="Unassembled WGS sequence"/>
</dbReference>
<dbReference type="PROSITE" id="PS50088">
    <property type="entry name" value="ANK_REPEAT"/>
    <property type="match status" value="1"/>
</dbReference>
<accession>A0A2J6TNK4</accession>
<proteinExistence type="predicted"/>
<gene>
    <name evidence="2" type="ORF">K444DRAFT_625850</name>
</gene>
<dbReference type="EMBL" id="KZ613749">
    <property type="protein sequence ID" value="PMD64603.1"/>
    <property type="molecule type" value="Genomic_DNA"/>
</dbReference>
<feature type="repeat" description="ANK" evidence="1">
    <location>
        <begin position="84"/>
        <end position="116"/>
    </location>
</feature>
<protein>
    <submittedName>
        <fullName evidence="2">Uncharacterized protein</fullName>
    </submittedName>
</protein>
<evidence type="ECO:0000313" key="3">
    <source>
        <dbReference type="Proteomes" id="UP000235371"/>
    </source>
</evidence>
<dbReference type="SMART" id="SM00248">
    <property type="entry name" value="ANK"/>
    <property type="match status" value="1"/>
</dbReference>
<dbReference type="OrthoDB" id="3200163at2759"/>
<evidence type="ECO:0000256" key="1">
    <source>
        <dbReference type="PROSITE-ProRule" id="PRU00023"/>
    </source>
</evidence>
<reference evidence="2 3" key="1">
    <citation type="submission" date="2016-04" db="EMBL/GenBank/DDBJ databases">
        <title>A degradative enzymes factory behind the ericoid mycorrhizal symbiosis.</title>
        <authorList>
            <consortium name="DOE Joint Genome Institute"/>
            <person name="Martino E."/>
            <person name="Morin E."/>
            <person name="Grelet G."/>
            <person name="Kuo A."/>
            <person name="Kohler A."/>
            <person name="Daghino S."/>
            <person name="Barry K."/>
            <person name="Choi C."/>
            <person name="Cichocki N."/>
            <person name="Clum A."/>
            <person name="Copeland A."/>
            <person name="Hainaut M."/>
            <person name="Haridas S."/>
            <person name="Labutti K."/>
            <person name="Lindquist E."/>
            <person name="Lipzen A."/>
            <person name="Khouja H.-R."/>
            <person name="Murat C."/>
            <person name="Ohm R."/>
            <person name="Olson A."/>
            <person name="Spatafora J."/>
            <person name="Veneault-Fourrey C."/>
            <person name="Henrissat B."/>
            <person name="Grigoriev I."/>
            <person name="Martin F."/>
            <person name="Perotto S."/>
        </authorList>
    </citation>
    <scope>NUCLEOTIDE SEQUENCE [LARGE SCALE GENOMIC DNA]</scope>
    <source>
        <strain evidence="2 3">E</strain>
    </source>
</reference>
<dbReference type="InterPro" id="IPR036770">
    <property type="entry name" value="Ankyrin_rpt-contain_sf"/>
</dbReference>